<dbReference type="EMBL" id="KZ992442">
    <property type="protein sequence ID" value="RKP10653.1"/>
    <property type="molecule type" value="Genomic_DNA"/>
</dbReference>
<evidence type="ECO:0000313" key="2">
    <source>
        <dbReference type="EMBL" id="RKP10653.1"/>
    </source>
</evidence>
<feature type="compositionally biased region" description="Pro residues" evidence="1">
    <location>
        <begin position="35"/>
        <end position="58"/>
    </location>
</feature>
<evidence type="ECO:0000313" key="3">
    <source>
        <dbReference type="Proteomes" id="UP000271241"/>
    </source>
</evidence>
<name>A0A4P9XWE2_9FUNG</name>
<sequence length="190" mass="20744">RKKRKKRPPVQLLFGFLPITHPIMSGYPGYGPNATPQPPPAASAYPSPPAATYPPPPQHATAPVQPFPPSQDAYKEGEKHAYYQYAAAPGPVQTQQPYAMVMTPTEYDATIRPSGPNGQYTVEDYQKMAQARIPRFPVEQYGRCPKDGGEHHVRAEYANSSLCFLAMCGWCAPVCISQEMPGSTGTLVHG</sequence>
<organism evidence="2 3">
    <name type="scientific">Thamnocephalis sphaerospora</name>
    <dbReference type="NCBI Taxonomy" id="78915"/>
    <lineage>
        <taxon>Eukaryota</taxon>
        <taxon>Fungi</taxon>
        <taxon>Fungi incertae sedis</taxon>
        <taxon>Zoopagomycota</taxon>
        <taxon>Zoopagomycotina</taxon>
        <taxon>Zoopagomycetes</taxon>
        <taxon>Zoopagales</taxon>
        <taxon>Sigmoideomycetaceae</taxon>
        <taxon>Thamnocephalis</taxon>
    </lineage>
</organism>
<protein>
    <submittedName>
        <fullName evidence="2">Uncharacterized protein</fullName>
    </submittedName>
</protein>
<keyword evidence="3" id="KW-1185">Reference proteome</keyword>
<accession>A0A4P9XWE2</accession>
<dbReference type="OrthoDB" id="10386688at2759"/>
<reference evidence="3" key="1">
    <citation type="journal article" date="2018" name="Nat. Microbiol.">
        <title>Leveraging single-cell genomics to expand the fungal tree of life.</title>
        <authorList>
            <person name="Ahrendt S.R."/>
            <person name="Quandt C.A."/>
            <person name="Ciobanu D."/>
            <person name="Clum A."/>
            <person name="Salamov A."/>
            <person name="Andreopoulos B."/>
            <person name="Cheng J.F."/>
            <person name="Woyke T."/>
            <person name="Pelin A."/>
            <person name="Henrissat B."/>
            <person name="Reynolds N.K."/>
            <person name="Benny G.L."/>
            <person name="Smith M.E."/>
            <person name="James T.Y."/>
            <person name="Grigoriev I.V."/>
        </authorList>
    </citation>
    <scope>NUCLEOTIDE SEQUENCE [LARGE SCALE GENOMIC DNA]</scope>
    <source>
        <strain evidence="3">RSA 1356</strain>
    </source>
</reference>
<evidence type="ECO:0000256" key="1">
    <source>
        <dbReference type="SAM" id="MobiDB-lite"/>
    </source>
</evidence>
<feature type="region of interest" description="Disordered" evidence="1">
    <location>
        <begin position="26"/>
        <end position="73"/>
    </location>
</feature>
<proteinExistence type="predicted"/>
<dbReference type="AlphaFoldDB" id="A0A4P9XWE2"/>
<dbReference type="Proteomes" id="UP000271241">
    <property type="component" value="Unassembled WGS sequence"/>
</dbReference>
<gene>
    <name evidence="2" type="ORF">THASP1DRAFT_21649</name>
</gene>
<feature type="non-terminal residue" evidence="2">
    <location>
        <position position="1"/>
    </location>
</feature>